<reference evidence="2 3" key="1">
    <citation type="journal article" date="2015" name="Genome Announc.">
        <title>Expanding the biotechnology potential of lactobacilli through comparative genomics of 213 strains and associated genera.</title>
        <authorList>
            <person name="Sun Z."/>
            <person name="Harris H.M."/>
            <person name="McCann A."/>
            <person name="Guo C."/>
            <person name="Argimon S."/>
            <person name="Zhang W."/>
            <person name="Yang X."/>
            <person name="Jeffery I.B."/>
            <person name="Cooney J.C."/>
            <person name="Kagawa T.F."/>
            <person name="Liu W."/>
            <person name="Song Y."/>
            <person name="Salvetti E."/>
            <person name="Wrobel A."/>
            <person name="Rasinkangas P."/>
            <person name="Parkhill J."/>
            <person name="Rea M.C."/>
            <person name="O'Sullivan O."/>
            <person name="Ritari J."/>
            <person name="Douillard F.P."/>
            <person name="Paul Ross R."/>
            <person name="Yang R."/>
            <person name="Briner A.E."/>
            <person name="Felis G.E."/>
            <person name="de Vos W.M."/>
            <person name="Barrangou R."/>
            <person name="Klaenhammer T.R."/>
            <person name="Caufield P.W."/>
            <person name="Cui Y."/>
            <person name="Zhang H."/>
            <person name="O'Toole P.W."/>
        </authorList>
    </citation>
    <scope>NUCLEOTIDE SEQUENCE [LARGE SCALE GENOMIC DNA]</scope>
    <source>
        <strain evidence="2 3">ATCC 53295</strain>
    </source>
</reference>
<dbReference type="AlphaFoldDB" id="A0A0R1GFS1"/>
<feature type="transmembrane region" description="Helical" evidence="1">
    <location>
        <begin position="662"/>
        <end position="683"/>
    </location>
</feature>
<feature type="transmembrane region" description="Helical" evidence="1">
    <location>
        <begin position="636"/>
        <end position="656"/>
    </location>
</feature>
<feature type="transmembrane region" description="Helical" evidence="1">
    <location>
        <begin position="593"/>
        <end position="615"/>
    </location>
</feature>
<organism evidence="2 3">
    <name type="scientific">Levilactobacillus parabrevis ATCC 53295</name>
    <dbReference type="NCBI Taxonomy" id="1267003"/>
    <lineage>
        <taxon>Bacteria</taxon>
        <taxon>Bacillati</taxon>
        <taxon>Bacillota</taxon>
        <taxon>Bacilli</taxon>
        <taxon>Lactobacillales</taxon>
        <taxon>Lactobacillaceae</taxon>
        <taxon>Levilactobacillus</taxon>
    </lineage>
</organism>
<evidence type="ECO:0000313" key="3">
    <source>
        <dbReference type="Proteomes" id="UP000051176"/>
    </source>
</evidence>
<evidence type="ECO:0000256" key="1">
    <source>
        <dbReference type="SAM" id="Phobius"/>
    </source>
</evidence>
<feature type="transmembrane region" description="Helical" evidence="1">
    <location>
        <begin position="293"/>
        <end position="312"/>
    </location>
</feature>
<keyword evidence="1" id="KW-1133">Transmembrane helix</keyword>
<evidence type="ECO:0008006" key="4">
    <source>
        <dbReference type="Google" id="ProtNLM"/>
    </source>
</evidence>
<gene>
    <name evidence="2" type="ORF">FD07_GL002163</name>
</gene>
<dbReference type="Proteomes" id="UP000051176">
    <property type="component" value="Unassembled WGS sequence"/>
</dbReference>
<feature type="transmembrane region" description="Helical" evidence="1">
    <location>
        <begin position="252"/>
        <end position="281"/>
    </location>
</feature>
<dbReference type="InterPro" id="IPR006541">
    <property type="entry name" value="Bacteriocin_ass"/>
</dbReference>
<dbReference type="EMBL" id="AZCZ01000077">
    <property type="protein sequence ID" value="KRK33078.1"/>
    <property type="molecule type" value="Genomic_DNA"/>
</dbReference>
<accession>A0A0R1GFS1</accession>
<dbReference type="OrthoDB" id="2195234at2"/>
<dbReference type="Pfam" id="PF07242">
    <property type="entry name" value="DUF1430"/>
    <property type="match status" value="1"/>
</dbReference>
<evidence type="ECO:0000313" key="2">
    <source>
        <dbReference type="EMBL" id="KRK33078.1"/>
    </source>
</evidence>
<dbReference type="PATRIC" id="fig|1267003.4.peg.2278"/>
<keyword evidence="3" id="KW-1185">Reference proteome</keyword>
<comment type="caution">
    <text evidence="2">The sequence shown here is derived from an EMBL/GenBank/DDBJ whole genome shotgun (WGS) entry which is preliminary data.</text>
</comment>
<protein>
    <recommendedName>
        <fullName evidence="4">Bacteriocin-associated integral membrane protein</fullName>
    </recommendedName>
</protein>
<dbReference type="RefSeq" id="WP_020090505.1">
    <property type="nucleotide sequence ID" value="NZ_AZCZ01000077.1"/>
</dbReference>
<keyword evidence="1" id="KW-0812">Transmembrane</keyword>
<name>A0A0R1GFS1_9LACO</name>
<feature type="transmembrane region" description="Helical" evidence="1">
    <location>
        <begin position="324"/>
        <end position="348"/>
    </location>
</feature>
<keyword evidence="1" id="KW-0472">Membrane</keyword>
<sequence length="698" mass="80286">MNKKIIFSMLAILLVINSFIGLSQSDFQSDARKTENAATLAPQHYKSFVIPDSVATKATYPQILNALNKAGSATHSNYLKKQIFYGWQVSHHKLNYGQPIKQITFQVSQIKPTMVWNNVNHPSREVTQRSYTTKKNSLGFRVTIESIMQNFSQQQREGNYYLESSSPATYTRFLRLCSRHLNYITHQHTTLTNFIPAKNYERVPLEMDTPNLSTYKSVTLLFIIIFTIILLLDSSKTIADYRLNGLSIYNILIHCFGSVIGITIVLLIAEIIFLLLIGWPLSITTLAGMSSGLIFALLSAWLTIWGLVHFSLTNQIRRRNYNRWTFVTLYLFKACFIIYLFVGFIPLLQVATNSYSVLRDNSVRTSLGNEYAVFYPYVSGYNLSNSNIKLSDLQRLDKTMYTTMNNRGSILFNDDYIHQHIANIYKYLVINPNYLKHYPLYNTAHQRIKVSNNTSTIWMLIPSTQASQTRKIVTGIKDSELESSKSSPTIKCIYYPANKKIVDLTRRTYIKAWPILVSTQQNTPVIERSIMNGQGARDNLKVPIRSNLVATYQSIRPSLMKYNYVDNYPQLVKLDDLPLEDLKMDIGNLQQNALTLILSALVTFFLTAYITLLYFKVNRNALTIKRVNGYSLIKTYRPLFAMLGLQTAVMGYLTIFQYQNNLYYWSLTMLVTIIELCIAVLTIRRTEHKNMKELLNDK</sequence>
<proteinExistence type="predicted"/>
<feature type="transmembrane region" description="Helical" evidence="1">
    <location>
        <begin position="214"/>
        <end position="232"/>
    </location>
</feature>